<organism evidence="3 4">
    <name type="scientific">Eucalyptus globulus</name>
    <name type="common">Tasmanian blue gum</name>
    <dbReference type="NCBI Taxonomy" id="34317"/>
    <lineage>
        <taxon>Eukaryota</taxon>
        <taxon>Viridiplantae</taxon>
        <taxon>Streptophyta</taxon>
        <taxon>Embryophyta</taxon>
        <taxon>Tracheophyta</taxon>
        <taxon>Spermatophyta</taxon>
        <taxon>Magnoliopsida</taxon>
        <taxon>eudicotyledons</taxon>
        <taxon>Gunneridae</taxon>
        <taxon>Pentapetalae</taxon>
        <taxon>rosids</taxon>
        <taxon>malvids</taxon>
        <taxon>Myrtales</taxon>
        <taxon>Myrtaceae</taxon>
        <taxon>Myrtoideae</taxon>
        <taxon>Eucalypteae</taxon>
        <taxon>Eucalyptus</taxon>
    </lineage>
</organism>
<reference evidence="3 4" key="1">
    <citation type="submission" date="2024-11" db="EMBL/GenBank/DDBJ databases">
        <title>Chromosome-level genome assembly of Eucalyptus globulus Labill. provides insights into its genome evolution.</title>
        <authorList>
            <person name="Li X."/>
        </authorList>
    </citation>
    <scope>NUCLEOTIDE SEQUENCE [LARGE SCALE GENOMIC DNA]</scope>
    <source>
        <strain evidence="3">CL2024</strain>
        <tissue evidence="3">Fresh tender leaves</tissue>
    </source>
</reference>
<comment type="caution">
    <text evidence="3">The sequence shown here is derived from an EMBL/GenBank/DDBJ whole genome shotgun (WGS) entry which is preliminary data.</text>
</comment>
<dbReference type="EMBL" id="JBJKBG010000009">
    <property type="protein sequence ID" value="KAL3723424.1"/>
    <property type="molecule type" value="Genomic_DNA"/>
</dbReference>
<evidence type="ECO:0000256" key="2">
    <source>
        <dbReference type="SAM" id="SignalP"/>
    </source>
</evidence>
<feature type="compositionally biased region" description="Polar residues" evidence="1">
    <location>
        <begin position="86"/>
        <end position="98"/>
    </location>
</feature>
<evidence type="ECO:0000256" key="1">
    <source>
        <dbReference type="SAM" id="MobiDB-lite"/>
    </source>
</evidence>
<keyword evidence="4" id="KW-1185">Reference proteome</keyword>
<keyword evidence="2" id="KW-0732">Signal</keyword>
<feature type="chain" id="PRO_5044792900" evidence="2">
    <location>
        <begin position="31"/>
        <end position="215"/>
    </location>
</feature>
<proteinExistence type="predicted"/>
<feature type="region of interest" description="Disordered" evidence="1">
    <location>
        <begin position="76"/>
        <end position="215"/>
    </location>
</feature>
<sequence>MVRVGFTRSFVLLGFLFVVMHGMKSSLAQARQGFRLDKNDLVLPVHKELLGSDLPASSEGKPGIDGRKMMMHYEAPRSAGGEKKQVQNGGTYSGISSGKNEHPSKRSLTTGAVPCTNQKSGGGISRSEGAFHPPTSDTSDEASSDCRSPMSDQRFSRGSSPTLDHRHRQANPMEAEARRLVEVTEDEIANLMRKDYRGPPKAKRKPPINNRQPSN</sequence>
<evidence type="ECO:0000313" key="4">
    <source>
        <dbReference type="Proteomes" id="UP001634007"/>
    </source>
</evidence>
<dbReference type="AlphaFoldDB" id="A0ABD3J9B5"/>
<dbReference type="PANTHER" id="PTHR36313">
    <property type="entry name" value="ROOT MERISTEM GROWTH FACTOR 2"/>
    <property type="match status" value="1"/>
</dbReference>
<name>A0ABD3J9B5_EUCGL</name>
<gene>
    <name evidence="3" type="ORF">ACJRO7_035589</name>
</gene>
<feature type="signal peptide" evidence="2">
    <location>
        <begin position="1"/>
        <end position="30"/>
    </location>
</feature>
<protein>
    <submittedName>
        <fullName evidence="3">Uncharacterized protein</fullName>
    </submittedName>
</protein>
<dbReference type="Proteomes" id="UP001634007">
    <property type="component" value="Unassembled WGS sequence"/>
</dbReference>
<feature type="compositionally biased region" description="Polar residues" evidence="1">
    <location>
        <begin position="150"/>
        <end position="162"/>
    </location>
</feature>
<evidence type="ECO:0000313" key="3">
    <source>
        <dbReference type="EMBL" id="KAL3723424.1"/>
    </source>
</evidence>
<dbReference type="PANTHER" id="PTHR36313:SF7">
    <property type="entry name" value="OS09G0474600 PROTEIN"/>
    <property type="match status" value="1"/>
</dbReference>
<accession>A0ABD3J9B5</accession>
<dbReference type="InterPro" id="IPR038804">
    <property type="entry name" value="RGF3"/>
</dbReference>
<feature type="compositionally biased region" description="Polar residues" evidence="1">
    <location>
        <begin position="106"/>
        <end position="119"/>
    </location>
</feature>